<comment type="caution">
    <text evidence="1">The sequence shown here is derived from an EMBL/GenBank/DDBJ whole genome shotgun (WGS) entry which is preliminary data.</text>
</comment>
<organism evidence="1 2">
    <name type="scientific">Actinoplanes subglobosus</name>
    <dbReference type="NCBI Taxonomy" id="1547892"/>
    <lineage>
        <taxon>Bacteria</taxon>
        <taxon>Bacillati</taxon>
        <taxon>Actinomycetota</taxon>
        <taxon>Actinomycetes</taxon>
        <taxon>Micromonosporales</taxon>
        <taxon>Micromonosporaceae</taxon>
        <taxon>Actinoplanes</taxon>
    </lineage>
</organism>
<reference evidence="2" key="1">
    <citation type="journal article" date="2019" name="Int. J. Syst. Evol. Microbiol.">
        <title>The Global Catalogue of Microorganisms (GCM) 10K type strain sequencing project: providing services to taxonomists for standard genome sequencing and annotation.</title>
        <authorList>
            <consortium name="The Broad Institute Genomics Platform"/>
            <consortium name="The Broad Institute Genome Sequencing Center for Infectious Disease"/>
            <person name="Wu L."/>
            <person name="Ma J."/>
        </authorList>
    </citation>
    <scope>NUCLEOTIDE SEQUENCE [LARGE SCALE GENOMIC DNA]</scope>
    <source>
        <strain evidence="2">TBRC 5832</strain>
    </source>
</reference>
<evidence type="ECO:0000313" key="2">
    <source>
        <dbReference type="Proteomes" id="UP001595867"/>
    </source>
</evidence>
<proteinExistence type="predicted"/>
<dbReference type="RefSeq" id="WP_378066239.1">
    <property type="nucleotide sequence ID" value="NZ_JBHSBL010000007.1"/>
</dbReference>
<keyword evidence="2" id="KW-1185">Reference proteome</keyword>
<sequence>MGASFTYETVFYAGLVTLQQKARVLSYRELALPDTLENATLTPQQQEWVAIVEDQVSIVPRVFAAFRDIPRPEDFQASVDSLMNCADKVMTIQNAPNPTEVPQPNRGQNFSLAQTVGDFLSEWTGDAAREFKRDYTDRLPFQLAAQFNMLVLCAKLIEQEQVIWREAAGNVADMINTAIDMLDYLLDNCDKATATVLLTAVAGIATIAAAPVTGPSLAILLGTIDAGASVGATLLKDDPPKPVGFDAATATQVILEVTQCATDLITQIYEQESKIAQVLYQAASHVLSDRTSFVPKSPQLVTGQGLPVNDPGYLGAND</sequence>
<dbReference type="EMBL" id="JBHSBL010000007">
    <property type="protein sequence ID" value="MFC4065207.1"/>
    <property type="molecule type" value="Genomic_DNA"/>
</dbReference>
<name>A0ABV8IM94_9ACTN</name>
<accession>A0ABV8IM94</accession>
<dbReference type="Proteomes" id="UP001595867">
    <property type="component" value="Unassembled WGS sequence"/>
</dbReference>
<gene>
    <name evidence="1" type="ORF">ACFO0C_09700</name>
</gene>
<evidence type="ECO:0000313" key="1">
    <source>
        <dbReference type="EMBL" id="MFC4065207.1"/>
    </source>
</evidence>
<protein>
    <recommendedName>
        <fullName evidence="3">ESX-1 secretion-associated protein EspA/EspE-like domain-containing protein</fullName>
    </recommendedName>
</protein>
<evidence type="ECO:0008006" key="3">
    <source>
        <dbReference type="Google" id="ProtNLM"/>
    </source>
</evidence>